<evidence type="ECO:0000313" key="2">
    <source>
        <dbReference type="EMBL" id="OGG01627.1"/>
    </source>
</evidence>
<keyword evidence="1" id="KW-1133">Transmembrane helix</keyword>
<feature type="transmembrane region" description="Helical" evidence="1">
    <location>
        <begin position="75"/>
        <end position="96"/>
    </location>
</feature>
<keyword evidence="1" id="KW-0812">Transmembrane</keyword>
<proteinExistence type="predicted"/>
<gene>
    <name evidence="2" type="ORF">A2Z33_07620</name>
</gene>
<organism evidence="2 3">
    <name type="scientific">Candidatus Gottesmanbacteria bacterium RBG_16_52_11</name>
    <dbReference type="NCBI Taxonomy" id="1798374"/>
    <lineage>
        <taxon>Bacteria</taxon>
        <taxon>Candidatus Gottesmaniibacteriota</taxon>
    </lineage>
</organism>
<accession>A0A1F5YNU2</accession>
<evidence type="ECO:0000256" key="1">
    <source>
        <dbReference type="SAM" id="Phobius"/>
    </source>
</evidence>
<dbReference type="AlphaFoldDB" id="A0A1F5YNU2"/>
<evidence type="ECO:0000313" key="3">
    <source>
        <dbReference type="Proteomes" id="UP000178448"/>
    </source>
</evidence>
<dbReference type="EMBL" id="MFJD01000012">
    <property type="protein sequence ID" value="OGG01627.1"/>
    <property type="molecule type" value="Genomic_DNA"/>
</dbReference>
<name>A0A1F5YNU2_9BACT</name>
<dbReference type="STRING" id="1798374.A2Z33_07620"/>
<comment type="caution">
    <text evidence="2">The sequence shown here is derived from an EMBL/GenBank/DDBJ whole genome shotgun (WGS) entry which is preliminary data.</text>
</comment>
<protein>
    <submittedName>
        <fullName evidence="2">Uncharacterized protein</fullName>
    </submittedName>
</protein>
<sequence>MAAQDIIGTIDPILPTAYRGVSGIGVFIVNILRLVFVVAGIYSFFNFILAGFAYMTAAGDPKKLQMAWAKIWQSLVGLLIIIVSFALAAVIGYIMFGRVDFILNPIIYTPD</sequence>
<keyword evidence="1" id="KW-0472">Membrane</keyword>
<feature type="transmembrane region" description="Helical" evidence="1">
    <location>
        <begin position="31"/>
        <end position="54"/>
    </location>
</feature>
<reference evidence="2 3" key="1">
    <citation type="journal article" date="2016" name="Nat. Commun.">
        <title>Thousands of microbial genomes shed light on interconnected biogeochemical processes in an aquifer system.</title>
        <authorList>
            <person name="Anantharaman K."/>
            <person name="Brown C.T."/>
            <person name="Hug L.A."/>
            <person name="Sharon I."/>
            <person name="Castelle C.J."/>
            <person name="Probst A.J."/>
            <person name="Thomas B.C."/>
            <person name="Singh A."/>
            <person name="Wilkins M.J."/>
            <person name="Karaoz U."/>
            <person name="Brodie E.L."/>
            <person name="Williams K.H."/>
            <person name="Hubbard S.S."/>
            <person name="Banfield J.F."/>
        </authorList>
    </citation>
    <scope>NUCLEOTIDE SEQUENCE [LARGE SCALE GENOMIC DNA]</scope>
</reference>
<dbReference type="Proteomes" id="UP000178448">
    <property type="component" value="Unassembled WGS sequence"/>
</dbReference>